<dbReference type="Gene3D" id="3.40.50.2020">
    <property type="match status" value="1"/>
</dbReference>
<feature type="domain" description="Phosphoribosyltransferase" evidence="2">
    <location>
        <begin position="12"/>
        <end position="67"/>
    </location>
</feature>
<dbReference type="EMBL" id="JAGHQL010000383">
    <property type="protein sequence ID" value="KAH0533670.1"/>
    <property type="molecule type" value="Genomic_DNA"/>
</dbReference>
<proteinExistence type="predicted"/>
<feature type="compositionally biased region" description="Basic and acidic residues" evidence="1">
    <location>
        <begin position="63"/>
        <end position="93"/>
    </location>
</feature>
<comment type="caution">
    <text evidence="3">The sequence shown here is derived from an EMBL/GenBank/DDBJ whole genome shotgun (WGS) entry which is preliminary data.</text>
</comment>
<protein>
    <recommendedName>
        <fullName evidence="2">Phosphoribosyltransferase domain-containing protein</fullName>
    </recommendedName>
</protein>
<dbReference type="InterPro" id="IPR029057">
    <property type="entry name" value="PRTase-like"/>
</dbReference>
<organism evidence="3 4">
    <name type="scientific">Glutinoglossum americanum</name>
    <dbReference type="NCBI Taxonomy" id="1670608"/>
    <lineage>
        <taxon>Eukaryota</taxon>
        <taxon>Fungi</taxon>
        <taxon>Dikarya</taxon>
        <taxon>Ascomycota</taxon>
        <taxon>Pezizomycotina</taxon>
        <taxon>Geoglossomycetes</taxon>
        <taxon>Geoglossales</taxon>
        <taxon>Geoglossaceae</taxon>
        <taxon>Glutinoglossum</taxon>
    </lineage>
</organism>
<reference evidence="3" key="1">
    <citation type="submission" date="2021-03" db="EMBL/GenBank/DDBJ databases">
        <title>Comparative genomics and phylogenomic investigation of the class Geoglossomycetes provide insights into ecological specialization and systematics.</title>
        <authorList>
            <person name="Melie T."/>
            <person name="Pirro S."/>
            <person name="Miller A.N."/>
            <person name="Quandt A."/>
        </authorList>
    </citation>
    <scope>NUCLEOTIDE SEQUENCE</scope>
    <source>
        <strain evidence="3">GBOQ0MN5Z8</strain>
    </source>
</reference>
<dbReference type="Pfam" id="PF14681">
    <property type="entry name" value="UPRTase"/>
    <property type="match status" value="1"/>
</dbReference>
<keyword evidence="4" id="KW-1185">Reference proteome</keyword>
<accession>A0A9P8KZW5</accession>
<evidence type="ECO:0000259" key="2">
    <source>
        <dbReference type="Pfam" id="PF14681"/>
    </source>
</evidence>
<gene>
    <name evidence="3" type="ORF">FGG08_007601</name>
</gene>
<evidence type="ECO:0000313" key="3">
    <source>
        <dbReference type="EMBL" id="KAH0533670.1"/>
    </source>
</evidence>
<dbReference type="OrthoDB" id="10257085at2759"/>
<name>A0A9P8KZW5_9PEZI</name>
<evidence type="ECO:0000313" key="4">
    <source>
        <dbReference type="Proteomes" id="UP000698800"/>
    </source>
</evidence>
<dbReference type="InterPro" id="IPR000836">
    <property type="entry name" value="PRTase_dom"/>
</dbReference>
<evidence type="ECO:0000256" key="1">
    <source>
        <dbReference type="SAM" id="MobiDB-lite"/>
    </source>
</evidence>
<dbReference type="Proteomes" id="UP000698800">
    <property type="component" value="Unassembled WGS sequence"/>
</dbReference>
<dbReference type="AlphaFoldDB" id="A0A9P8KZW5"/>
<feature type="region of interest" description="Disordered" evidence="1">
    <location>
        <begin position="59"/>
        <end position="93"/>
    </location>
</feature>
<sequence length="105" mass="11699">MSASALPSNVHVSTHPCLHAKLSQLRSAATNSRDTNRLIHEIALIVGCEALAGAVGLEASGVEEGRRRREEEEERRGGEEKKRRREEEKKKENPVGLLNWIVDSF</sequence>